<keyword evidence="3 6" id="KW-0812">Transmembrane</keyword>
<dbReference type="InterPro" id="IPR039357">
    <property type="entry name" value="SRD5A/TECR"/>
</dbReference>
<evidence type="ECO:0000256" key="3">
    <source>
        <dbReference type="ARBA" id="ARBA00022692"/>
    </source>
</evidence>
<proteinExistence type="inferred from homology"/>
<evidence type="ECO:0000313" key="9">
    <source>
        <dbReference type="Proteomes" id="UP000183567"/>
    </source>
</evidence>
<comment type="subcellular location">
    <subcellularLocation>
        <location evidence="1">Membrane</location>
        <topology evidence="1">Multi-pass membrane protein</topology>
    </subcellularLocation>
</comment>
<evidence type="ECO:0000313" key="8">
    <source>
        <dbReference type="EMBL" id="OJA09725.1"/>
    </source>
</evidence>
<comment type="caution">
    <text evidence="8">The sequence shown here is derived from an EMBL/GenBank/DDBJ whole genome shotgun (WGS) entry which is preliminary data.</text>
</comment>
<gene>
    <name evidence="8" type="ORF">AZE42_08801</name>
</gene>
<dbReference type="GO" id="GO:0016627">
    <property type="term" value="F:oxidoreductase activity, acting on the CH-CH group of donors"/>
    <property type="evidence" value="ECO:0007669"/>
    <property type="project" value="InterPro"/>
</dbReference>
<accession>A0A1J8PLF0</accession>
<evidence type="ECO:0000256" key="5">
    <source>
        <dbReference type="ARBA" id="ARBA00023136"/>
    </source>
</evidence>
<keyword evidence="9" id="KW-1185">Reference proteome</keyword>
<dbReference type="PANTHER" id="PTHR10556:SF43">
    <property type="entry name" value="STEROID 5-ALPHA-REDUCTASE DET2"/>
    <property type="match status" value="1"/>
</dbReference>
<name>A0A1J8PLF0_9AGAM</name>
<feature type="transmembrane region" description="Helical" evidence="6">
    <location>
        <begin position="165"/>
        <end position="182"/>
    </location>
</feature>
<dbReference type="PANTHER" id="PTHR10556">
    <property type="entry name" value="3-OXO-5-ALPHA-STEROID 4-DEHYDROGENASE"/>
    <property type="match status" value="1"/>
</dbReference>
<keyword evidence="5 6" id="KW-0472">Membrane</keyword>
<evidence type="ECO:0000256" key="2">
    <source>
        <dbReference type="ARBA" id="ARBA00007742"/>
    </source>
</evidence>
<dbReference type="Proteomes" id="UP000183567">
    <property type="component" value="Unassembled WGS sequence"/>
</dbReference>
<feature type="transmembrane region" description="Helical" evidence="6">
    <location>
        <begin position="95"/>
        <end position="114"/>
    </location>
</feature>
<evidence type="ECO:0000256" key="6">
    <source>
        <dbReference type="SAM" id="Phobius"/>
    </source>
</evidence>
<sequence length="300" mass="33657">MEYVWLYDGEQQIPCPALPNANSAARKWFFLIPTIVCPVQLLIDAPFGKFAPSNESIFVVDGIKSWIVMELVSPVTFIAALYSAPLSTSPSALSIPQIILAGLFLFHYLNRAILSPLRTPSRSKSHIIVSLSGVTFNLPNGALMGTYLTSPSATAFLAGALSRPSFWAGILLWAAGFAGNILHDEVLLNIRRNATAKGKRNENQAGKEHYAIPRGYLYRYISYPNYFCEWLEWFGYALAAAPFPAFMSLSATMQTIQPPWLFIWAEVLLMISRAYKGHQWYHKKFPEYPKERKAVVPFIL</sequence>
<protein>
    <recommendedName>
        <fullName evidence="7">3-oxo-5-alpha-steroid 4-dehydrogenase C-terminal domain-containing protein</fullName>
    </recommendedName>
</protein>
<dbReference type="InterPro" id="IPR001104">
    <property type="entry name" value="3-oxo-5_a-steroid_4-DH_C"/>
</dbReference>
<dbReference type="STRING" id="180088.A0A1J8PLF0"/>
<evidence type="ECO:0000256" key="1">
    <source>
        <dbReference type="ARBA" id="ARBA00004141"/>
    </source>
</evidence>
<reference evidence="8 9" key="1">
    <citation type="submission" date="2016-03" db="EMBL/GenBank/DDBJ databases">
        <title>Comparative genomics of the ectomycorrhizal sister species Rhizopogon vinicolor and Rhizopogon vesiculosus (Basidiomycota: Boletales) reveals a divergence of the mating type B locus.</title>
        <authorList>
            <person name="Mujic A.B."/>
            <person name="Kuo A."/>
            <person name="Tritt A."/>
            <person name="Lipzen A."/>
            <person name="Chen C."/>
            <person name="Johnson J."/>
            <person name="Sharma A."/>
            <person name="Barry K."/>
            <person name="Grigoriev I.V."/>
            <person name="Spatafora J.W."/>
        </authorList>
    </citation>
    <scope>NUCLEOTIDE SEQUENCE [LARGE SCALE GENOMIC DNA]</scope>
    <source>
        <strain evidence="8 9">AM-OR11-056</strain>
    </source>
</reference>
<evidence type="ECO:0000259" key="7">
    <source>
        <dbReference type="Pfam" id="PF02544"/>
    </source>
</evidence>
<dbReference type="EMBL" id="LVVM01005808">
    <property type="protein sequence ID" value="OJA09725.1"/>
    <property type="molecule type" value="Genomic_DNA"/>
</dbReference>
<keyword evidence="4 6" id="KW-1133">Transmembrane helix</keyword>
<comment type="similarity">
    <text evidence="2">Belongs to the steroid 5-alpha reductase family.</text>
</comment>
<dbReference type="GO" id="GO:0016020">
    <property type="term" value="C:membrane"/>
    <property type="evidence" value="ECO:0007669"/>
    <property type="project" value="UniProtKB-SubCell"/>
</dbReference>
<dbReference type="GO" id="GO:0006629">
    <property type="term" value="P:lipid metabolic process"/>
    <property type="evidence" value="ECO:0007669"/>
    <property type="project" value="InterPro"/>
</dbReference>
<dbReference type="Gene3D" id="1.20.120.1630">
    <property type="match status" value="1"/>
</dbReference>
<organism evidence="8 9">
    <name type="scientific">Rhizopogon vesiculosus</name>
    <dbReference type="NCBI Taxonomy" id="180088"/>
    <lineage>
        <taxon>Eukaryota</taxon>
        <taxon>Fungi</taxon>
        <taxon>Dikarya</taxon>
        <taxon>Basidiomycota</taxon>
        <taxon>Agaricomycotina</taxon>
        <taxon>Agaricomycetes</taxon>
        <taxon>Agaricomycetidae</taxon>
        <taxon>Boletales</taxon>
        <taxon>Suillineae</taxon>
        <taxon>Rhizopogonaceae</taxon>
        <taxon>Rhizopogon</taxon>
    </lineage>
</organism>
<dbReference type="OrthoDB" id="5788137at2759"/>
<evidence type="ECO:0000256" key="4">
    <source>
        <dbReference type="ARBA" id="ARBA00022989"/>
    </source>
</evidence>
<dbReference type="Pfam" id="PF02544">
    <property type="entry name" value="Steroid_dh"/>
    <property type="match status" value="1"/>
</dbReference>
<dbReference type="AlphaFoldDB" id="A0A1J8PLF0"/>
<feature type="domain" description="3-oxo-5-alpha-steroid 4-dehydrogenase C-terminal" evidence="7">
    <location>
        <begin position="125"/>
        <end position="300"/>
    </location>
</feature>
<feature type="transmembrane region" description="Helical" evidence="6">
    <location>
        <begin position="126"/>
        <end position="145"/>
    </location>
</feature>
<dbReference type="PROSITE" id="PS50244">
    <property type="entry name" value="S5A_REDUCTASE"/>
    <property type="match status" value="1"/>
</dbReference>